<evidence type="ECO:0000313" key="4">
    <source>
        <dbReference type="WBParaSite" id="L893_g10499.t1"/>
    </source>
</evidence>
<feature type="compositionally biased region" description="Basic and acidic residues" evidence="1">
    <location>
        <begin position="112"/>
        <end position="122"/>
    </location>
</feature>
<dbReference type="AlphaFoldDB" id="A0A1I7XX47"/>
<keyword evidence="3" id="KW-1185">Reference proteome</keyword>
<dbReference type="WBParaSite" id="L893_g10499.t1">
    <property type="protein sequence ID" value="L893_g10499.t1"/>
    <property type="gene ID" value="L893_g10499"/>
</dbReference>
<name>A0A1I7XX47_9BILA</name>
<evidence type="ECO:0000256" key="2">
    <source>
        <dbReference type="SAM" id="Phobius"/>
    </source>
</evidence>
<feature type="region of interest" description="Disordered" evidence="1">
    <location>
        <begin position="74"/>
        <end position="122"/>
    </location>
</feature>
<accession>A0A1I7XX47</accession>
<proteinExistence type="predicted"/>
<protein>
    <submittedName>
        <fullName evidence="4">Transmembrane protein</fullName>
    </submittedName>
</protein>
<evidence type="ECO:0000313" key="3">
    <source>
        <dbReference type="Proteomes" id="UP000095287"/>
    </source>
</evidence>
<keyword evidence="2" id="KW-1133">Transmembrane helix</keyword>
<evidence type="ECO:0000256" key="1">
    <source>
        <dbReference type="SAM" id="MobiDB-lite"/>
    </source>
</evidence>
<keyword evidence="2" id="KW-0812">Transmembrane</keyword>
<feature type="transmembrane region" description="Helical" evidence="2">
    <location>
        <begin position="20"/>
        <end position="42"/>
    </location>
</feature>
<keyword evidence="2" id="KW-0472">Membrane</keyword>
<dbReference type="Proteomes" id="UP000095287">
    <property type="component" value="Unplaced"/>
</dbReference>
<reference evidence="4" key="1">
    <citation type="submission" date="2016-11" db="UniProtKB">
        <authorList>
            <consortium name="WormBaseParasite"/>
        </authorList>
    </citation>
    <scope>IDENTIFICATION</scope>
</reference>
<sequence length="122" mass="13417">MTWTTTLVSHSYELLTQRSVAMWPSLLINILVLLISVPAFVICNIRKPKTVAAPPAQSAAEKFNDDKVVLTRTLDSPELMAAPPPKRPKEPPPNVPIAEKQTDGDDTLQEVESLKKEEASEA</sequence>
<organism evidence="3 4">
    <name type="scientific">Steinernema glaseri</name>
    <dbReference type="NCBI Taxonomy" id="37863"/>
    <lineage>
        <taxon>Eukaryota</taxon>
        <taxon>Metazoa</taxon>
        <taxon>Ecdysozoa</taxon>
        <taxon>Nematoda</taxon>
        <taxon>Chromadorea</taxon>
        <taxon>Rhabditida</taxon>
        <taxon>Tylenchina</taxon>
        <taxon>Panagrolaimomorpha</taxon>
        <taxon>Strongyloidoidea</taxon>
        <taxon>Steinernematidae</taxon>
        <taxon>Steinernema</taxon>
    </lineage>
</organism>